<dbReference type="InterPro" id="IPR011610">
    <property type="entry name" value="SAM_mthyl_Trfase_ML2640-like"/>
</dbReference>
<dbReference type="InterPro" id="IPR029063">
    <property type="entry name" value="SAM-dependent_MTases_sf"/>
</dbReference>
<keyword evidence="5 6" id="KW-0949">S-adenosyl-L-methionine</keyword>
<evidence type="ECO:0000313" key="8">
    <source>
        <dbReference type="Proteomes" id="UP000250347"/>
    </source>
</evidence>
<sequence length="274" mass="30099">MEEIRQAVADTGFLVAAMRAEESKRPDRLFTDPYADRLAGAEGRALLARAAAKTGASSPQIAIRTRFWDEALQKAESDGIAQVVILAAGMDARAYRLPWRPATTVYEVDQPQVIRIKDQRLAGERPRCRRVPVGVDLAGDWPKALISHGFSSDAPVAWLVEGLLQYLDAAAVDVLFARIDALSAPGSRVCYDLVGTALLEADFMQPTLEYMRRSGAPWMFGTDAPATLIERHGWLAKVTDVAEPGARWNRWDHSVVPLEVPGVPRGYFVEATKS</sequence>
<evidence type="ECO:0000256" key="6">
    <source>
        <dbReference type="RuleBase" id="RU362030"/>
    </source>
</evidence>
<proteinExistence type="inferred from homology"/>
<evidence type="ECO:0000256" key="5">
    <source>
        <dbReference type="ARBA" id="ARBA00022691"/>
    </source>
</evidence>
<evidence type="ECO:0000256" key="1">
    <source>
        <dbReference type="ARBA" id="ARBA00003907"/>
    </source>
</evidence>
<dbReference type="RefSeq" id="WP_112708626.1">
    <property type="nucleotide sequence ID" value="NZ_QMEU01000028.1"/>
</dbReference>
<name>A0A329KN32_9MYCO</name>
<comment type="similarity">
    <text evidence="2 6">Belongs to the UPF0677 family.</text>
</comment>
<comment type="caution">
    <text evidence="7">The sequence shown here is derived from an EMBL/GenBank/DDBJ whole genome shotgun (WGS) entry which is preliminary data.</text>
</comment>
<reference evidence="7 8" key="1">
    <citation type="submission" date="2018-06" db="EMBL/GenBank/DDBJ databases">
        <title>NTM in soil in Japan.</title>
        <authorList>
            <person name="Ohya K."/>
        </authorList>
    </citation>
    <scope>NUCLEOTIDE SEQUENCE [LARGE SCALE GENOMIC DNA]</scope>
    <source>
        <strain evidence="7 8">GF76</strain>
    </source>
</reference>
<dbReference type="PANTHER" id="PTHR43619:SF2">
    <property type="entry name" value="S-ADENOSYL-L-METHIONINE-DEPENDENT METHYLTRANSFERASES SUPERFAMILY PROTEIN"/>
    <property type="match status" value="1"/>
</dbReference>
<dbReference type="GO" id="GO:0032259">
    <property type="term" value="P:methylation"/>
    <property type="evidence" value="ECO:0007669"/>
    <property type="project" value="UniProtKB-KW"/>
</dbReference>
<dbReference type="NCBIfam" id="TIGR00027">
    <property type="entry name" value="mthyl_TIGR00027"/>
    <property type="match status" value="1"/>
</dbReference>
<protein>
    <recommendedName>
        <fullName evidence="6">S-adenosyl-L-methionine-dependent methyltransferase</fullName>
        <ecNumber evidence="6">2.1.1.-</ecNumber>
    </recommendedName>
</protein>
<dbReference type="PANTHER" id="PTHR43619">
    <property type="entry name" value="S-ADENOSYL-L-METHIONINE-DEPENDENT METHYLTRANSFERASE YKTD-RELATED"/>
    <property type="match status" value="1"/>
</dbReference>
<keyword evidence="3 6" id="KW-0489">Methyltransferase</keyword>
<evidence type="ECO:0000313" key="7">
    <source>
        <dbReference type="EMBL" id="RAU95451.1"/>
    </source>
</evidence>
<dbReference type="EC" id="2.1.1.-" evidence="6"/>
<evidence type="ECO:0000256" key="3">
    <source>
        <dbReference type="ARBA" id="ARBA00022603"/>
    </source>
</evidence>
<dbReference type="GO" id="GO:0008168">
    <property type="term" value="F:methyltransferase activity"/>
    <property type="evidence" value="ECO:0007669"/>
    <property type="project" value="UniProtKB-UniRule"/>
</dbReference>
<dbReference type="AlphaFoldDB" id="A0A329KN32"/>
<organism evidence="7 8">
    <name type="scientific">Mycobacterium colombiense</name>
    <dbReference type="NCBI Taxonomy" id="339268"/>
    <lineage>
        <taxon>Bacteria</taxon>
        <taxon>Bacillati</taxon>
        <taxon>Actinomycetota</taxon>
        <taxon>Actinomycetes</taxon>
        <taxon>Mycobacteriales</taxon>
        <taxon>Mycobacteriaceae</taxon>
        <taxon>Mycobacterium</taxon>
        <taxon>Mycobacterium avium complex (MAC)</taxon>
    </lineage>
</organism>
<dbReference type="Gene3D" id="3.40.50.150">
    <property type="entry name" value="Vaccinia Virus protein VP39"/>
    <property type="match status" value="1"/>
</dbReference>
<accession>A0A329KN32</accession>
<keyword evidence="4" id="KW-0808">Transferase</keyword>
<dbReference type="InterPro" id="IPR007213">
    <property type="entry name" value="Ppm1/Ppm2/Tcmp"/>
</dbReference>
<dbReference type="SUPFAM" id="SSF53335">
    <property type="entry name" value="S-adenosyl-L-methionine-dependent methyltransferases"/>
    <property type="match status" value="1"/>
</dbReference>
<gene>
    <name evidence="7" type="ORF">DQP58_12125</name>
</gene>
<dbReference type="Proteomes" id="UP000250347">
    <property type="component" value="Unassembled WGS sequence"/>
</dbReference>
<dbReference type="EMBL" id="QMEU01000028">
    <property type="protein sequence ID" value="RAU95451.1"/>
    <property type="molecule type" value="Genomic_DNA"/>
</dbReference>
<dbReference type="Pfam" id="PF04072">
    <property type="entry name" value="LCM"/>
    <property type="match status" value="1"/>
</dbReference>
<evidence type="ECO:0000256" key="2">
    <source>
        <dbReference type="ARBA" id="ARBA00008138"/>
    </source>
</evidence>
<comment type="function">
    <text evidence="1 6">Exhibits S-adenosyl-L-methionine-dependent methyltransferase activity.</text>
</comment>
<evidence type="ECO:0000256" key="4">
    <source>
        <dbReference type="ARBA" id="ARBA00022679"/>
    </source>
</evidence>